<dbReference type="AlphaFoldDB" id="A0AAV2YZC5"/>
<evidence type="ECO:0000256" key="1">
    <source>
        <dbReference type="SAM" id="MobiDB-lite"/>
    </source>
</evidence>
<feature type="region of interest" description="Disordered" evidence="1">
    <location>
        <begin position="1"/>
        <end position="21"/>
    </location>
</feature>
<dbReference type="EMBL" id="DAKRPA010000064">
    <property type="protein sequence ID" value="DBA00433.1"/>
    <property type="molecule type" value="Genomic_DNA"/>
</dbReference>
<dbReference type="Proteomes" id="UP001146120">
    <property type="component" value="Unassembled WGS sequence"/>
</dbReference>
<proteinExistence type="predicted"/>
<dbReference type="PANTHER" id="PTHR37558:SF1">
    <property type="entry name" value="HTH CENPB-TYPE DOMAIN-CONTAINING PROTEIN"/>
    <property type="match status" value="1"/>
</dbReference>
<evidence type="ECO:0000313" key="2">
    <source>
        <dbReference type="EMBL" id="DBA00433.1"/>
    </source>
</evidence>
<feature type="non-terminal residue" evidence="2">
    <location>
        <position position="1"/>
    </location>
</feature>
<evidence type="ECO:0000313" key="3">
    <source>
        <dbReference type="Proteomes" id="UP001146120"/>
    </source>
</evidence>
<protein>
    <submittedName>
        <fullName evidence="2">Uncharacterized protein</fullName>
    </submittedName>
</protein>
<reference evidence="2" key="1">
    <citation type="submission" date="2022-11" db="EMBL/GenBank/DDBJ databases">
        <authorList>
            <person name="Morgan W.R."/>
            <person name="Tartar A."/>
        </authorList>
    </citation>
    <scope>NUCLEOTIDE SEQUENCE</scope>
    <source>
        <strain evidence="2">ARSEF 373</strain>
    </source>
</reference>
<comment type="caution">
    <text evidence="2">The sequence shown here is derived from an EMBL/GenBank/DDBJ whole genome shotgun (WGS) entry which is preliminary data.</text>
</comment>
<keyword evidence="3" id="KW-1185">Reference proteome</keyword>
<reference evidence="2" key="2">
    <citation type="journal article" date="2023" name="Microbiol Resour">
        <title>Decontamination and Annotation of the Draft Genome Sequence of the Oomycete Lagenidium giganteum ARSEF 373.</title>
        <authorList>
            <person name="Morgan W.R."/>
            <person name="Tartar A."/>
        </authorList>
    </citation>
    <scope>NUCLEOTIDE SEQUENCE</scope>
    <source>
        <strain evidence="2">ARSEF 373</strain>
    </source>
</reference>
<sequence length="97" mass="11141">DQQPATNLPVEGPPRQGRRRAFRFKPNHDIALLKEAVSLQPWAAGHGKTVKRRFDTLVETARRDDLESLRASGTVEEYEERKQLLTDVRMLLDDFLA</sequence>
<dbReference type="PANTHER" id="PTHR37558">
    <property type="entry name" value="HTH CENPB-TYPE DOMAIN-CONTAINING PROTEIN"/>
    <property type="match status" value="1"/>
</dbReference>
<organism evidence="2 3">
    <name type="scientific">Lagenidium giganteum</name>
    <dbReference type="NCBI Taxonomy" id="4803"/>
    <lineage>
        <taxon>Eukaryota</taxon>
        <taxon>Sar</taxon>
        <taxon>Stramenopiles</taxon>
        <taxon>Oomycota</taxon>
        <taxon>Peronosporomycetes</taxon>
        <taxon>Pythiales</taxon>
        <taxon>Pythiaceae</taxon>
    </lineage>
</organism>
<name>A0AAV2YZC5_9STRA</name>
<gene>
    <name evidence="2" type="ORF">N0F65_012964</name>
</gene>
<accession>A0AAV2YZC5</accession>